<accession>A0A3N0YDR7</accession>
<sequence length="111" mass="12717">MEVVIRAIAKLNINCPAEKQKVRHSSLLDKCFLPSRSQPTRRGLPFFPNLHTEVSRLWKKPVSYRVFSPQTCKFKYHGTETVWGDASGSRDAYELSLCRVCIVPESPEITH</sequence>
<protein>
    <submittedName>
        <fullName evidence="1">Uncharacterized protein</fullName>
    </submittedName>
</protein>
<keyword evidence="2" id="KW-1185">Reference proteome</keyword>
<name>A0A3N0YDR7_ANAGA</name>
<organism evidence="1 2">
    <name type="scientific">Anabarilius grahami</name>
    <name type="common">Kanglang fish</name>
    <name type="synonym">Barilius grahami</name>
    <dbReference type="NCBI Taxonomy" id="495550"/>
    <lineage>
        <taxon>Eukaryota</taxon>
        <taxon>Metazoa</taxon>
        <taxon>Chordata</taxon>
        <taxon>Craniata</taxon>
        <taxon>Vertebrata</taxon>
        <taxon>Euteleostomi</taxon>
        <taxon>Actinopterygii</taxon>
        <taxon>Neopterygii</taxon>
        <taxon>Teleostei</taxon>
        <taxon>Ostariophysi</taxon>
        <taxon>Cypriniformes</taxon>
        <taxon>Xenocyprididae</taxon>
        <taxon>Xenocypridinae</taxon>
        <taxon>Xenocypridinae incertae sedis</taxon>
        <taxon>Anabarilius</taxon>
    </lineage>
</organism>
<reference evidence="1 2" key="1">
    <citation type="submission" date="2018-10" db="EMBL/GenBank/DDBJ databases">
        <title>Genome assembly for a Yunnan-Guizhou Plateau 3E fish, Anabarilius grahami (Regan), and its evolutionary and genetic applications.</title>
        <authorList>
            <person name="Jiang W."/>
        </authorList>
    </citation>
    <scope>NUCLEOTIDE SEQUENCE [LARGE SCALE GENOMIC DNA]</scope>
    <source>
        <strain evidence="1">AG-KIZ</strain>
        <tissue evidence="1">Muscle</tissue>
    </source>
</reference>
<dbReference type="AlphaFoldDB" id="A0A3N0YDR7"/>
<comment type="caution">
    <text evidence="1">The sequence shown here is derived from an EMBL/GenBank/DDBJ whole genome shotgun (WGS) entry which is preliminary data.</text>
</comment>
<evidence type="ECO:0000313" key="2">
    <source>
        <dbReference type="Proteomes" id="UP000281406"/>
    </source>
</evidence>
<gene>
    <name evidence="1" type="ORF">DPX16_4313</name>
</gene>
<dbReference type="OrthoDB" id="8948664at2759"/>
<dbReference type="Proteomes" id="UP000281406">
    <property type="component" value="Unassembled WGS sequence"/>
</dbReference>
<dbReference type="EMBL" id="RJVU01046426">
    <property type="protein sequence ID" value="ROL44244.1"/>
    <property type="molecule type" value="Genomic_DNA"/>
</dbReference>
<proteinExistence type="predicted"/>
<evidence type="ECO:0000313" key="1">
    <source>
        <dbReference type="EMBL" id="ROL44244.1"/>
    </source>
</evidence>